<name>A0ABT6CB71_9MICO</name>
<keyword evidence="4" id="KW-1185">Reference proteome</keyword>
<dbReference type="EMBL" id="JAROAV010000037">
    <property type="protein sequence ID" value="MDF8265622.1"/>
    <property type="molecule type" value="Genomic_DNA"/>
</dbReference>
<accession>A0ABT6CB71</accession>
<proteinExistence type="predicted"/>
<gene>
    <name evidence="3" type="ORF">P4R38_15340</name>
</gene>
<feature type="region of interest" description="Disordered" evidence="1">
    <location>
        <begin position="152"/>
        <end position="187"/>
    </location>
</feature>
<dbReference type="Proteomes" id="UP001528912">
    <property type="component" value="Unassembled WGS sequence"/>
</dbReference>
<dbReference type="RefSeq" id="WP_277192935.1">
    <property type="nucleotide sequence ID" value="NZ_JAROAV010000037.1"/>
</dbReference>
<feature type="compositionally biased region" description="Low complexity" evidence="1">
    <location>
        <begin position="164"/>
        <end position="174"/>
    </location>
</feature>
<keyword evidence="2" id="KW-1133">Transmembrane helix</keyword>
<organism evidence="3 4">
    <name type="scientific">Luteipulveratus flavus</name>
    <dbReference type="NCBI Taxonomy" id="3031728"/>
    <lineage>
        <taxon>Bacteria</taxon>
        <taxon>Bacillati</taxon>
        <taxon>Actinomycetota</taxon>
        <taxon>Actinomycetes</taxon>
        <taxon>Micrococcales</taxon>
        <taxon>Dermacoccaceae</taxon>
        <taxon>Luteipulveratus</taxon>
    </lineage>
</organism>
<sequence>MSPSKTTFLSSPLAKNLAAAGAAGAVTLLRPGRFPKWARRSMLAANTAGTGATMLLGAGGTSDPTGAPAPLAGRLGGGGAAAGTTASALAAVTGGLSLVTSGIGLRADAKAEQLLLRRGVKHPRIWMAVGVVGIVLVAGALQDRATRAAEQAAARMQGEDDGSSARGAASTSRTLPTGGATRIGGEG</sequence>
<comment type="caution">
    <text evidence="3">The sequence shown here is derived from an EMBL/GenBank/DDBJ whole genome shotgun (WGS) entry which is preliminary data.</text>
</comment>
<keyword evidence="2" id="KW-0812">Transmembrane</keyword>
<feature type="transmembrane region" description="Helical" evidence="2">
    <location>
        <begin position="125"/>
        <end position="141"/>
    </location>
</feature>
<reference evidence="3 4" key="1">
    <citation type="submission" date="2023-03" db="EMBL/GenBank/DDBJ databases">
        <title>YIM 133296 draft genome.</title>
        <authorList>
            <person name="Xiong L."/>
        </authorList>
    </citation>
    <scope>NUCLEOTIDE SEQUENCE [LARGE SCALE GENOMIC DNA]</scope>
    <source>
        <strain evidence="3 4">YIM 133296</strain>
    </source>
</reference>
<protein>
    <submittedName>
        <fullName evidence="3">Uncharacterized protein</fullName>
    </submittedName>
</protein>
<evidence type="ECO:0000256" key="1">
    <source>
        <dbReference type="SAM" id="MobiDB-lite"/>
    </source>
</evidence>
<evidence type="ECO:0000313" key="4">
    <source>
        <dbReference type="Proteomes" id="UP001528912"/>
    </source>
</evidence>
<evidence type="ECO:0000313" key="3">
    <source>
        <dbReference type="EMBL" id="MDF8265622.1"/>
    </source>
</evidence>
<evidence type="ECO:0000256" key="2">
    <source>
        <dbReference type="SAM" id="Phobius"/>
    </source>
</evidence>
<keyword evidence="2" id="KW-0472">Membrane</keyword>